<dbReference type="PANTHER" id="PTHR43872:SF1">
    <property type="entry name" value="MONOOXYGENASE, PUTATIVE (AFU_ORTHOLOGUE AFUA_8G02570)-RELATED"/>
    <property type="match status" value="1"/>
</dbReference>
<evidence type="ECO:0000256" key="5">
    <source>
        <dbReference type="ARBA" id="ARBA00023002"/>
    </source>
</evidence>
<keyword evidence="3" id="KW-0274">FAD</keyword>
<dbReference type="PRINTS" id="PR00411">
    <property type="entry name" value="PNDRDTASEI"/>
</dbReference>
<evidence type="ECO:0000256" key="4">
    <source>
        <dbReference type="ARBA" id="ARBA00022857"/>
    </source>
</evidence>
<keyword evidence="4" id="KW-0521">NADP</keyword>
<proteinExistence type="predicted"/>
<dbReference type="InterPro" id="IPR051820">
    <property type="entry name" value="FAD-binding_MO"/>
</dbReference>
<dbReference type="GO" id="GO:0004497">
    <property type="term" value="F:monooxygenase activity"/>
    <property type="evidence" value="ECO:0007669"/>
    <property type="project" value="UniProtKB-KW"/>
</dbReference>
<accession>A0A8E2FBB7</accession>
<reference evidence="7 8" key="1">
    <citation type="journal article" date="2016" name="Nat. Commun.">
        <title>Ectomycorrhizal ecology is imprinted in the genome of the dominant symbiotic fungus Cenococcum geophilum.</title>
        <authorList>
            <consortium name="DOE Joint Genome Institute"/>
            <person name="Peter M."/>
            <person name="Kohler A."/>
            <person name="Ohm R.A."/>
            <person name="Kuo A."/>
            <person name="Krutzmann J."/>
            <person name="Morin E."/>
            <person name="Arend M."/>
            <person name="Barry K.W."/>
            <person name="Binder M."/>
            <person name="Choi C."/>
            <person name="Clum A."/>
            <person name="Copeland A."/>
            <person name="Grisel N."/>
            <person name="Haridas S."/>
            <person name="Kipfer T."/>
            <person name="LaButti K."/>
            <person name="Lindquist E."/>
            <person name="Lipzen A."/>
            <person name="Maire R."/>
            <person name="Meier B."/>
            <person name="Mihaltcheva S."/>
            <person name="Molinier V."/>
            <person name="Murat C."/>
            <person name="Poggeler S."/>
            <person name="Quandt C.A."/>
            <person name="Sperisen C."/>
            <person name="Tritt A."/>
            <person name="Tisserant E."/>
            <person name="Crous P.W."/>
            <person name="Henrissat B."/>
            <person name="Nehls U."/>
            <person name="Egli S."/>
            <person name="Spatafora J.W."/>
            <person name="Grigoriev I.V."/>
            <person name="Martin F.M."/>
        </authorList>
    </citation>
    <scope>NUCLEOTIDE SEQUENCE [LARGE SCALE GENOMIC DNA]</scope>
    <source>
        <strain evidence="7 8">CBS 207.34</strain>
    </source>
</reference>
<evidence type="ECO:0000313" key="7">
    <source>
        <dbReference type="EMBL" id="OCL13695.1"/>
    </source>
</evidence>
<comment type="cofactor">
    <cofactor evidence="1">
        <name>FAD</name>
        <dbReference type="ChEBI" id="CHEBI:57692"/>
    </cofactor>
</comment>
<organism evidence="7 8">
    <name type="scientific">Glonium stellatum</name>
    <dbReference type="NCBI Taxonomy" id="574774"/>
    <lineage>
        <taxon>Eukaryota</taxon>
        <taxon>Fungi</taxon>
        <taxon>Dikarya</taxon>
        <taxon>Ascomycota</taxon>
        <taxon>Pezizomycotina</taxon>
        <taxon>Dothideomycetes</taxon>
        <taxon>Pleosporomycetidae</taxon>
        <taxon>Gloniales</taxon>
        <taxon>Gloniaceae</taxon>
        <taxon>Glonium</taxon>
    </lineage>
</organism>
<gene>
    <name evidence="7" type="ORF">AOQ84DRAFT_92244</name>
</gene>
<sequence length="490" mass="55364">MNGTRMPSNEEFDVIIVGAGISGINAAYRVQSQLPGSTYAILEARADVGGTWDLFRYPGIRSDSDLHTFGFPWLPWTEQNPIADGASILNYIKKAATKHGIDQHYHLHHKVVSGDWSSDTQMWRLTVDTNNGRKYFYARFVILGTGYYDYEEPLAVTIPGMENFKGTIVHPQFWPEDLEYKDKKIVVIGSGATAITLLPNLAEKAERVTMLQRSPSYVLSLPQPNKDSWARRWIPSWILLKLARIQFLILPFIFFRLCRAFPNAAKAILRYETTRQLPANIPHDPHFKPFYNPWEQRLCLCPDGDFYKSLRDGKADIVTAHIKTVTEHGILLDSGRNLNADIIITATGLKIRLAGGIKLSVDGAEIDFSTKFLWRFAMLQDLPNCNIIIGYTNASWTLGADATAILICRLLKYMKDNNITSAVPRVEYPETMKAAPALNLNSTYIVKARHKLPKTGNSGPWKTRDNYFSDYWNGKYADLTDGLEFSTVST</sequence>
<dbReference type="SUPFAM" id="SSF51905">
    <property type="entry name" value="FAD/NAD(P)-binding domain"/>
    <property type="match status" value="2"/>
</dbReference>
<dbReference type="InterPro" id="IPR036188">
    <property type="entry name" value="FAD/NAD-bd_sf"/>
</dbReference>
<keyword evidence="2" id="KW-0285">Flavoprotein</keyword>
<dbReference type="Proteomes" id="UP000250140">
    <property type="component" value="Unassembled WGS sequence"/>
</dbReference>
<dbReference type="AlphaFoldDB" id="A0A8E2FBB7"/>
<evidence type="ECO:0000256" key="3">
    <source>
        <dbReference type="ARBA" id="ARBA00022827"/>
    </source>
</evidence>
<evidence type="ECO:0000256" key="1">
    <source>
        <dbReference type="ARBA" id="ARBA00001974"/>
    </source>
</evidence>
<dbReference type="PANTHER" id="PTHR43872">
    <property type="entry name" value="MONOOXYGENASE, PUTATIVE (AFU_ORTHOLOGUE AFUA_8G02570)-RELATED"/>
    <property type="match status" value="1"/>
</dbReference>
<dbReference type="EMBL" id="KV748682">
    <property type="protein sequence ID" value="OCL13695.1"/>
    <property type="molecule type" value="Genomic_DNA"/>
</dbReference>
<evidence type="ECO:0000256" key="6">
    <source>
        <dbReference type="ARBA" id="ARBA00023033"/>
    </source>
</evidence>
<dbReference type="Pfam" id="PF13738">
    <property type="entry name" value="Pyr_redox_3"/>
    <property type="match status" value="1"/>
</dbReference>
<dbReference type="FunFam" id="3.50.50.60:FF:000228">
    <property type="entry name" value="FAD-containing monooxygenase EthA"/>
    <property type="match status" value="1"/>
</dbReference>
<dbReference type="Gene3D" id="3.50.50.60">
    <property type="entry name" value="FAD/NAD(P)-binding domain"/>
    <property type="match status" value="1"/>
</dbReference>
<protein>
    <submittedName>
        <fullName evidence="7">Monooxygenase flavin-binding family protein-like protein</fullName>
    </submittedName>
</protein>
<keyword evidence="5" id="KW-0560">Oxidoreductase</keyword>
<keyword evidence="6 7" id="KW-0503">Monooxygenase</keyword>
<keyword evidence="8" id="KW-1185">Reference proteome</keyword>
<evidence type="ECO:0000313" key="8">
    <source>
        <dbReference type="Proteomes" id="UP000250140"/>
    </source>
</evidence>
<dbReference type="OrthoDB" id="66881at2759"/>
<evidence type="ECO:0000256" key="2">
    <source>
        <dbReference type="ARBA" id="ARBA00022630"/>
    </source>
</evidence>
<name>A0A8E2FBB7_9PEZI</name>